<dbReference type="InterPro" id="IPR014756">
    <property type="entry name" value="Ig_E-set"/>
</dbReference>
<dbReference type="Proteomes" id="UP000053557">
    <property type="component" value="Unassembled WGS sequence"/>
</dbReference>
<dbReference type="EMBL" id="LPVJ01000019">
    <property type="protein sequence ID" value="KUO96333.1"/>
    <property type="molecule type" value="Genomic_DNA"/>
</dbReference>
<dbReference type="SUPFAM" id="SSF51445">
    <property type="entry name" value="(Trans)glycosidases"/>
    <property type="match status" value="1"/>
</dbReference>
<proteinExistence type="predicted"/>
<evidence type="ECO:0000259" key="3">
    <source>
        <dbReference type="SMART" id="SM00642"/>
    </source>
</evidence>
<dbReference type="Gene3D" id="3.20.20.80">
    <property type="entry name" value="Glycosidases"/>
    <property type="match status" value="1"/>
</dbReference>
<dbReference type="InterPro" id="IPR013780">
    <property type="entry name" value="Glyco_hydro_b"/>
</dbReference>
<dbReference type="GO" id="GO:0004553">
    <property type="term" value="F:hydrolase activity, hydrolyzing O-glycosyl compounds"/>
    <property type="evidence" value="ECO:0007669"/>
    <property type="project" value="InterPro"/>
</dbReference>
<dbReference type="CDD" id="cd11338">
    <property type="entry name" value="AmyAc_CMD"/>
    <property type="match status" value="1"/>
</dbReference>
<keyword evidence="6" id="KW-1185">Reference proteome</keyword>
<organism evidence="5 6">
    <name type="scientific">Ferroacidibacillus organovorans</name>
    <dbReference type="NCBI Taxonomy" id="1765683"/>
    <lineage>
        <taxon>Bacteria</taxon>
        <taxon>Bacillati</taxon>
        <taxon>Bacillota</taxon>
        <taxon>Bacilli</taxon>
        <taxon>Bacillales</taxon>
        <taxon>Alicyclobacillaceae</taxon>
        <taxon>Ferroacidibacillus</taxon>
    </lineage>
</organism>
<dbReference type="InterPro" id="IPR004185">
    <property type="entry name" value="Glyco_hydro_13_lg-like_dom"/>
</dbReference>
<evidence type="ECO:0000313" key="6">
    <source>
        <dbReference type="Proteomes" id="UP000053557"/>
    </source>
</evidence>
<dbReference type="GO" id="GO:0043169">
    <property type="term" value="F:cation binding"/>
    <property type="evidence" value="ECO:0007669"/>
    <property type="project" value="InterPro"/>
</dbReference>
<accession>A0A117SY46</accession>
<reference evidence="5 6" key="1">
    <citation type="submission" date="2015-12" db="EMBL/GenBank/DDBJ databases">
        <title>Draft genome sequence of Acidibacillus ferrooxidans ITV001, isolated from a chalcopyrite acid mine drainage site in Brazil.</title>
        <authorList>
            <person name="Dall'Agnol H."/>
            <person name="Nancucheo I."/>
            <person name="Johnson B."/>
            <person name="Oliveira R."/>
            <person name="Leite L."/>
            <person name="Pylro V."/>
            <person name="Nunes G.L."/>
            <person name="Tzotzos G."/>
            <person name="Fernandes G.R."/>
            <person name="Dutra J."/>
            <person name="Orellana S.C."/>
            <person name="Oliveira G."/>
        </authorList>
    </citation>
    <scope>NUCLEOTIDE SEQUENCE [LARGE SCALE GENOMIC DNA]</scope>
    <source>
        <strain evidence="6">ITV01</strain>
    </source>
</reference>
<dbReference type="SUPFAM" id="SSF81296">
    <property type="entry name" value="E set domains"/>
    <property type="match status" value="1"/>
</dbReference>
<dbReference type="Pfam" id="PF16760">
    <property type="entry name" value="CBM53"/>
    <property type="match status" value="2"/>
</dbReference>
<dbReference type="InterPro" id="IPR013783">
    <property type="entry name" value="Ig-like_fold"/>
</dbReference>
<feature type="domain" description="Carbohydrate binding module family 25" evidence="4">
    <location>
        <begin position="732"/>
        <end position="811"/>
    </location>
</feature>
<dbReference type="PANTHER" id="PTHR10357">
    <property type="entry name" value="ALPHA-AMYLASE FAMILY MEMBER"/>
    <property type="match status" value="1"/>
</dbReference>
<gene>
    <name evidence="5" type="ORF">ATW55_03775</name>
</gene>
<dbReference type="CDD" id="cd02857">
    <property type="entry name" value="E_set_CDase_PDE_N"/>
    <property type="match status" value="1"/>
</dbReference>
<keyword evidence="2" id="KW-0326">Glycosidase</keyword>
<dbReference type="PANTHER" id="PTHR10357:SF210">
    <property type="entry name" value="MALTODEXTRIN GLUCOSIDASE"/>
    <property type="match status" value="1"/>
</dbReference>
<feature type="domain" description="Glycosyl hydrolase family 13 catalytic" evidence="3">
    <location>
        <begin position="174"/>
        <end position="608"/>
    </location>
</feature>
<protein>
    <submittedName>
        <fullName evidence="5">Alpha-amylase</fullName>
    </submittedName>
</protein>
<evidence type="ECO:0000259" key="4">
    <source>
        <dbReference type="SMART" id="SM01066"/>
    </source>
</evidence>
<evidence type="ECO:0000256" key="2">
    <source>
        <dbReference type="ARBA" id="ARBA00023295"/>
    </source>
</evidence>
<dbReference type="Gene3D" id="2.60.40.10">
    <property type="entry name" value="Immunoglobulins"/>
    <property type="match status" value="3"/>
</dbReference>
<dbReference type="InterPro" id="IPR006047">
    <property type="entry name" value="GH13_cat_dom"/>
</dbReference>
<dbReference type="SMART" id="SM01066">
    <property type="entry name" value="CBM_25"/>
    <property type="match status" value="2"/>
</dbReference>
<dbReference type="SMART" id="SM00642">
    <property type="entry name" value="Aamy"/>
    <property type="match status" value="1"/>
</dbReference>
<keyword evidence="1" id="KW-0378">Hydrolase</keyword>
<dbReference type="Gene3D" id="2.60.40.1180">
    <property type="entry name" value="Golgi alpha-mannosidase II"/>
    <property type="match status" value="1"/>
</dbReference>
<dbReference type="InterPro" id="IPR017853">
    <property type="entry name" value="GH"/>
</dbReference>
<name>A0A117SY46_9BACL</name>
<dbReference type="GO" id="GO:2001070">
    <property type="term" value="F:starch binding"/>
    <property type="evidence" value="ECO:0007669"/>
    <property type="project" value="InterPro"/>
</dbReference>
<sequence>MMKRRIFNRRQKINRAAGIVLTLGLLYPVMGAHATTYSTVQWDGLFADQGPLYFSPQEPSPIDPVQLTLRATANNLTSAEAIVYDNVTGITSTYPMSYSGTDANGLYEFWTVTLPASADTRFYYFQANDGTSTAYYNGFGAASTAPANGPTGGDFWIAPGFTTPTWAQRGVQYQIFVDRFFNGNTANDVTNGAYTWQGNPTVQLNWGQDPELGNQGGTDQVAFAGGDLEGVDQKLSYITNSLGANILYLNPIFTANTNHKYDTQNYFQVDPHFGGNSALQQLSSDVHNSTDSAGQKGRIVLDGVFNHTGASNAWFQGAQSSQTSSYYNWYTFSSWPNSYATFEGVANLPKLNYGSTSLQGEIYGNSNSVVQTYLNPPYLIDGWRLDAPGHVGANGYDPEANGNYNDPTNHAVWQGFRSSVKAANPNAFIFGEWFEGSQPYEWLNGNQWDSSVNYNGFLQPASEWITGYDDGFNANSIDPTQLDQWLHNTLVQAPRAAQLTQVNQLSTQDTPRFGERAAETISYKTYTAPNGSTFTEPYGGTPNVWKDDLGAFLEFSYVGLPTIYYGDEYGMMGGGTNDAGKRWTFDWSQVANGGNSVFQLYQQLIALRHQYSALRDGSFMTLVADDNTNVYAFSRFDANQRMLIILNNSNTTQTETIPAADAGCLIGSTLTNVTPLVNGVTEAASYTVDSSGNITVTLPGHYATMLEQAGGPLVSGAALPAVSSNTSPLTAGQTASIYYDGSLASTASTVTMHWGYNGWNSIIDTPMVKQDNGSWKATVSIPVGSQLNVAFYNQSGTWDNNGGQNYNMEIQMPGTVDTNPYPLVAGQPATIYYDGTLAPNASSIDMHWGYNGFTGVTDTAMTKQSNGSFAATITIPANANEFNVVFHDQNNNWDNNSGNNYNVPVQ</sequence>
<dbReference type="Pfam" id="PF00128">
    <property type="entry name" value="Alpha-amylase"/>
    <property type="match status" value="1"/>
</dbReference>
<dbReference type="SUPFAM" id="SSF51011">
    <property type="entry name" value="Glycosyl hydrolase domain"/>
    <property type="match status" value="1"/>
</dbReference>
<evidence type="ECO:0000313" key="5">
    <source>
        <dbReference type="EMBL" id="KUO96333.1"/>
    </source>
</evidence>
<comment type="caution">
    <text evidence="5">The sequence shown here is derived from an EMBL/GenBank/DDBJ whole genome shotgun (WGS) entry which is preliminary data.</text>
</comment>
<dbReference type="InterPro" id="IPR005085">
    <property type="entry name" value="CBM25"/>
</dbReference>
<evidence type="ECO:0000256" key="1">
    <source>
        <dbReference type="ARBA" id="ARBA00022801"/>
    </source>
</evidence>
<feature type="domain" description="Carbohydrate binding module family 25" evidence="4">
    <location>
        <begin position="826"/>
        <end position="906"/>
    </location>
</feature>
<dbReference type="InterPro" id="IPR006048">
    <property type="entry name" value="A-amylase/branching_C"/>
</dbReference>
<dbReference type="AlphaFoldDB" id="A0A117SY46"/>
<dbReference type="GO" id="GO:0005975">
    <property type="term" value="P:carbohydrate metabolic process"/>
    <property type="evidence" value="ECO:0007669"/>
    <property type="project" value="InterPro"/>
</dbReference>
<dbReference type="Pfam" id="PF02806">
    <property type="entry name" value="Alpha-amylase_C"/>
    <property type="match status" value="1"/>
</dbReference>